<comment type="caution">
    <text evidence="13">The sequence shown here is derived from an EMBL/GenBank/DDBJ whole genome shotgun (WGS) entry which is preliminary data.</text>
</comment>
<evidence type="ECO:0000256" key="10">
    <source>
        <dbReference type="PIRNR" id="PIRNR006247"/>
    </source>
</evidence>
<sequence>MLVGALVINVFLQHTNLSRIGFRDALLFATLTWALTGVLGAFPVMLVTGVSFTDAVFESVSALTTTGATILTGLDAMPKSFLMYRQFLQWMGGLGVVIFVVAVLPMLNVGGMRLLKAETPGPIKDDKLSPRIANTAHYLWFIYLLITLLCALAYYVGGMDAFDAIAHSLSTVSTGGFSTHDDSMWHFQSHTLLAISNLFMLLGAISFALHFRVLNGRSPRLYWRDEETRIFLLIVIGLSLLLSLYLLTKQRYGTWESLSFAAFHVVSFITSTGFGAADLASWPPASGLFLVICAYLGGCAGSTAGGNKIIRDIITFKVIRREMQQLIHPRAILPVRYQGNEVANDVRDAVMGFMSFAAGSSLVLTLLLMLTGLDFWSSFTAVAACINVLGPGFGEVGSNFIPVSDSGIWLLSGAMILGRLEYFTVLALFLPMFWRR</sequence>
<keyword evidence="11" id="KW-0479">Metal-binding</keyword>
<dbReference type="PANTHER" id="PTHR32024:SF3">
    <property type="entry name" value="TRK SYSTEM POTASSIUM UPTAKE PROTEIN"/>
    <property type="match status" value="1"/>
</dbReference>
<keyword evidence="8 10" id="KW-0406">Ion transport</keyword>
<evidence type="ECO:0000256" key="5">
    <source>
        <dbReference type="ARBA" id="ARBA00022692"/>
    </source>
</evidence>
<gene>
    <name evidence="13" type="primary">trkH</name>
    <name evidence="13" type="ORF">GCM10010982_17410</name>
</gene>
<evidence type="ECO:0000256" key="6">
    <source>
        <dbReference type="ARBA" id="ARBA00022958"/>
    </source>
</evidence>
<keyword evidence="6 10" id="KW-0630">Potassium</keyword>
<protein>
    <recommendedName>
        <fullName evidence="10">Trk system potassium uptake protein</fullName>
    </recommendedName>
</protein>
<proteinExistence type="inferred from homology"/>
<reference evidence="13" key="2">
    <citation type="submission" date="2020-09" db="EMBL/GenBank/DDBJ databases">
        <authorList>
            <person name="Sun Q."/>
            <person name="Zhou Y."/>
        </authorList>
    </citation>
    <scope>NUCLEOTIDE SEQUENCE</scope>
    <source>
        <strain evidence="13">CGMCC 1.7086</strain>
    </source>
</reference>
<dbReference type="InterPro" id="IPR004772">
    <property type="entry name" value="TrkH"/>
</dbReference>
<evidence type="ECO:0000256" key="1">
    <source>
        <dbReference type="ARBA" id="ARBA00004651"/>
    </source>
</evidence>
<keyword evidence="4 10" id="KW-0633">Potassium transport</keyword>
<feature type="transmembrane region" description="Helical" evidence="12">
    <location>
        <begin position="192"/>
        <end position="210"/>
    </location>
</feature>
<reference evidence="13" key="1">
    <citation type="journal article" date="2014" name="Int. J. Syst. Evol. Microbiol.">
        <title>Complete genome sequence of Corynebacterium casei LMG S-19264T (=DSM 44701T), isolated from a smear-ripened cheese.</title>
        <authorList>
            <consortium name="US DOE Joint Genome Institute (JGI-PGF)"/>
            <person name="Walter F."/>
            <person name="Albersmeier A."/>
            <person name="Kalinowski J."/>
            <person name="Ruckert C."/>
        </authorList>
    </citation>
    <scope>NUCLEOTIDE SEQUENCE</scope>
    <source>
        <strain evidence="13">CGMCC 1.7086</strain>
    </source>
</reference>
<comment type="function">
    <text evidence="10">Low-affinity potassium transport system. Interacts with Trk system potassium uptake protein TrkA.</text>
</comment>
<feature type="binding site" evidence="11">
    <location>
        <position position="272"/>
    </location>
    <ligand>
        <name>K(+)</name>
        <dbReference type="ChEBI" id="CHEBI:29103"/>
    </ligand>
</feature>
<evidence type="ECO:0000256" key="9">
    <source>
        <dbReference type="ARBA" id="ARBA00023136"/>
    </source>
</evidence>
<dbReference type="InterPro" id="IPR003445">
    <property type="entry name" value="Cat_transpt"/>
</dbReference>
<evidence type="ECO:0000256" key="4">
    <source>
        <dbReference type="ARBA" id="ARBA00022538"/>
    </source>
</evidence>
<evidence type="ECO:0000313" key="14">
    <source>
        <dbReference type="Proteomes" id="UP000606935"/>
    </source>
</evidence>
<evidence type="ECO:0000256" key="8">
    <source>
        <dbReference type="ARBA" id="ARBA00023065"/>
    </source>
</evidence>
<feature type="binding site" evidence="11">
    <location>
        <position position="65"/>
    </location>
    <ligand>
        <name>K(+)</name>
        <dbReference type="ChEBI" id="CHEBI:29103"/>
    </ligand>
</feature>
<dbReference type="Pfam" id="PF02386">
    <property type="entry name" value="TrkH"/>
    <property type="match status" value="1"/>
</dbReference>
<feature type="transmembrane region" description="Helical" evidence="12">
    <location>
        <begin position="25"/>
        <end position="49"/>
    </location>
</feature>
<keyword evidence="5 12" id="KW-0812">Transmembrane</keyword>
<dbReference type="GO" id="GO:0015379">
    <property type="term" value="F:potassium:chloride symporter activity"/>
    <property type="evidence" value="ECO:0007669"/>
    <property type="project" value="InterPro"/>
</dbReference>
<feature type="transmembrane region" description="Helical" evidence="12">
    <location>
        <begin position="138"/>
        <end position="157"/>
    </location>
</feature>
<evidence type="ECO:0000256" key="7">
    <source>
        <dbReference type="ARBA" id="ARBA00022989"/>
    </source>
</evidence>
<evidence type="ECO:0000256" key="2">
    <source>
        <dbReference type="ARBA" id="ARBA00022448"/>
    </source>
</evidence>
<keyword evidence="10" id="KW-0997">Cell inner membrane</keyword>
<keyword evidence="9 10" id="KW-0472">Membrane</keyword>
<dbReference type="PANTHER" id="PTHR32024">
    <property type="entry name" value="TRK SYSTEM POTASSIUM UPTAKE PROTEIN TRKG-RELATED"/>
    <property type="match status" value="1"/>
</dbReference>
<evidence type="ECO:0000256" key="12">
    <source>
        <dbReference type="SAM" id="Phobius"/>
    </source>
</evidence>
<keyword evidence="7 12" id="KW-1133">Transmembrane helix</keyword>
<dbReference type="NCBIfam" id="TIGR00933">
    <property type="entry name" value="2a38"/>
    <property type="match status" value="1"/>
</dbReference>
<organism evidence="13 14">
    <name type="scientific">Bowmanella pacifica</name>
    <dbReference type="NCBI Taxonomy" id="502051"/>
    <lineage>
        <taxon>Bacteria</taxon>
        <taxon>Pseudomonadati</taxon>
        <taxon>Pseudomonadota</taxon>
        <taxon>Gammaproteobacteria</taxon>
        <taxon>Alteromonadales</taxon>
        <taxon>Alteromonadaceae</taxon>
        <taxon>Bowmanella</taxon>
    </lineage>
</organism>
<comment type="subcellular location">
    <subcellularLocation>
        <location evidence="10">Cell inner membrane</location>
        <topology evidence="10">Multi-pass membrane protein</topology>
    </subcellularLocation>
    <subcellularLocation>
        <location evidence="1">Cell membrane</location>
        <topology evidence="1">Multi-pass membrane protein</topology>
    </subcellularLocation>
</comment>
<dbReference type="Proteomes" id="UP000606935">
    <property type="component" value="Unassembled WGS sequence"/>
</dbReference>
<feature type="transmembrane region" description="Helical" evidence="12">
    <location>
        <begin position="288"/>
        <end position="310"/>
    </location>
</feature>
<dbReference type="PIRSF" id="PIRSF006247">
    <property type="entry name" value="TrkH"/>
    <property type="match status" value="1"/>
</dbReference>
<evidence type="ECO:0000313" key="13">
    <source>
        <dbReference type="EMBL" id="GGO68454.1"/>
    </source>
</evidence>
<feature type="binding site" evidence="11">
    <location>
        <position position="175"/>
    </location>
    <ligand>
        <name>K(+)</name>
        <dbReference type="ChEBI" id="CHEBI:29103"/>
    </ligand>
</feature>
<dbReference type="GO" id="GO:0005886">
    <property type="term" value="C:plasma membrane"/>
    <property type="evidence" value="ECO:0007669"/>
    <property type="project" value="UniProtKB-SubCell"/>
</dbReference>
<evidence type="ECO:0000256" key="3">
    <source>
        <dbReference type="ARBA" id="ARBA00022475"/>
    </source>
</evidence>
<evidence type="ECO:0000256" key="11">
    <source>
        <dbReference type="PIRSR" id="PIRSR006247-1"/>
    </source>
</evidence>
<feature type="transmembrane region" description="Helical" evidence="12">
    <location>
        <begin position="87"/>
        <end position="107"/>
    </location>
</feature>
<feature type="transmembrane region" description="Helical" evidence="12">
    <location>
        <begin position="349"/>
        <end position="370"/>
    </location>
</feature>
<comment type="similarity">
    <text evidence="10">Belongs to the TrkH potassium transport family.</text>
</comment>
<keyword evidence="2 10" id="KW-0813">Transport</keyword>
<accession>A0A917YXS7</accession>
<feature type="transmembrane region" description="Helical" evidence="12">
    <location>
        <begin position="230"/>
        <end position="248"/>
    </location>
</feature>
<name>A0A917YXS7_9ALTE</name>
<feature type="binding site" evidence="11">
    <location>
        <position position="66"/>
    </location>
    <ligand>
        <name>K(+)</name>
        <dbReference type="ChEBI" id="CHEBI:29103"/>
    </ligand>
</feature>
<keyword evidence="14" id="KW-1185">Reference proteome</keyword>
<keyword evidence="3 10" id="KW-1003">Cell membrane</keyword>
<feature type="transmembrane region" description="Helical" evidence="12">
    <location>
        <begin position="408"/>
        <end position="434"/>
    </location>
</feature>
<dbReference type="GO" id="GO:0046872">
    <property type="term" value="F:metal ion binding"/>
    <property type="evidence" value="ECO:0007669"/>
    <property type="project" value="UniProtKB-KW"/>
</dbReference>
<dbReference type="EMBL" id="BMLS01000002">
    <property type="protein sequence ID" value="GGO68454.1"/>
    <property type="molecule type" value="Genomic_DNA"/>
</dbReference>
<feature type="binding site" evidence="11">
    <location>
        <position position="389"/>
    </location>
    <ligand>
        <name>K(+)</name>
        <dbReference type="ChEBI" id="CHEBI:29103"/>
    </ligand>
</feature>
<dbReference type="AlphaFoldDB" id="A0A917YXS7"/>